<dbReference type="WBParaSite" id="RSKR_0000477700.1">
    <property type="protein sequence ID" value="RSKR_0000477700.1"/>
    <property type="gene ID" value="RSKR_0000477700"/>
</dbReference>
<name>A0AC35TWG0_9BILA</name>
<proteinExistence type="predicted"/>
<sequence length="377" mass="43462">MKIENSIESSLAKKFRHVEYFVCNAIGEAYYYCVKYGFCMFAEKHEEGIRQIAVRNGTVILIFTSKQGMQDREWNEHIIQHGDSIKDVAFEVENLDKKHSKLKEKLGSLVSDLSVQEEGNNGFIKRCLLTNNENDLVHSFVDSTHFKGIILPGFKEITNFPLAESLKPIKYIKLDHVVQNHREGTLQKVAEFYTNSLKMSRLWSIDDSICHSEYSAMNAWLIGNEDHQIQMTITEPVSSSKKGRGQIQEFLDFHGGPGIQHMALKVEDIVETVEQLIFRGVEFLTIPDIYYDDLLERLSHSKTNITEDFRKLKKLGILVDFDDQGYLLQIFTKPVSDRPTLFLEIIQRHNFNGFGAGNFKSLFEAIEHEQRNRGTLF</sequence>
<evidence type="ECO:0000313" key="1">
    <source>
        <dbReference type="Proteomes" id="UP000095286"/>
    </source>
</evidence>
<accession>A0AC35TWG0</accession>
<reference evidence="2" key="1">
    <citation type="submission" date="2016-11" db="UniProtKB">
        <authorList>
            <consortium name="WormBaseParasite"/>
        </authorList>
    </citation>
    <scope>IDENTIFICATION</scope>
    <source>
        <strain evidence="2">KR3021</strain>
    </source>
</reference>
<protein>
    <submittedName>
        <fullName evidence="2">4-hydroxyphenylpyruvate dioxygenase</fullName>
    </submittedName>
</protein>
<organism evidence="1 2">
    <name type="scientific">Rhabditophanes sp. KR3021</name>
    <dbReference type="NCBI Taxonomy" id="114890"/>
    <lineage>
        <taxon>Eukaryota</taxon>
        <taxon>Metazoa</taxon>
        <taxon>Ecdysozoa</taxon>
        <taxon>Nematoda</taxon>
        <taxon>Chromadorea</taxon>
        <taxon>Rhabditida</taxon>
        <taxon>Tylenchina</taxon>
        <taxon>Panagrolaimomorpha</taxon>
        <taxon>Strongyloidoidea</taxon>
        <taxon>Alloionematidae</taxon>
        <taxon>Rhabditophanes</taxon>
    </lineage>
</organism>
<evidence type="ECO:0000313" key="2">
    <source>
        <dbReference type="WBParaSite" id="RSKR_0000477700.1"/>
    </source>
</evidence>
<dbReference type="Proteomes" id="UP000095286">
    <property type="component" value="Unplaced"/>
</dbReference>